<dbReference type="EMBL" id="HACM01002152">
    <property type="protein sequence ID" value="CRZ02594.1"/>
    <property type="molecule type" value="Transcribed_RNA"/>
</dbReference>
<accession>A0A0H5R3K2</accession>
<proteinExistence type="predicted"/>
<reference evidence="1" key="1">
    <citation type="submission" date="2015-04" db="EMBL/GenBank/DDBJ databases">
        <title>The genome sequence of the plant pathogenic Rhizarian Plasmodiophora brassicae reveals insights in its biotrophic life cycle and the origin of chitin synthesis.</title>
        <authorList>
            <person name="Schwelm A."/>
            <person name="Fogelqvist J."/>
            <person name="Knaust A."/>
            <person name="Julke S."/>
            <person name="Lilja T."/>
            <person name="Dhandapani V."/>
            <person name="Bonilla-Rosso G."/>
            <person name="Karlsson M."/>
            <person name="Shevchenko A."/>
            <person name="Choi S.R."/>
            <person name="Kim H.G."/>
            <person name="Park J.Y."/>
            <person name="Lim Y.P."/>
            <person name="Ludwig-Muller J."/>
            <person name="Dixelius C."/>
        </authorList>
    </citation>
    <scope>NUCLEOTIDE SEQUENCE</scope>
    <source>
        <tissue evidence="1">Potato root galls</tissue>
    </source>
</reference>
<protein>
    <submittedName>
        <fullName evidence="1">Uncharacterized protein</fullName>
    </submittedName>
</protein>
<sequence>PIALRLGVDERISIDLRGRSEQDSRSNTLGETKHVECTNHIGLDGLDGVVLVEDRRRRTSEMVDPINLDQQRLRNIVTNKLKPGVTNPLLEVLFRASEIVISHNNLIL</sequence>
<evidence type="ECO:0000313" key="1">
    <source>
        <dbReference type="EMBL" id="CRZ02594.1"/>
    </source>
</evidence>
<dbReference type="AlphaFoldDB" id="A0A0H5R3K2"/>
<feature type="non-terminal residue" evidence="1">
    <location>
        <position position="1"/>
    </location>
</feature>
<organism evidence="1">
    <name type="scientific">Spongospora subterranea</name>
    <dbReference type="NCBI Taxonomy" id="70186"/>
    <lineage>
        <taxon>Eukaryota</taxon>
        <taxon>Sar</taxon>
        <taxon>Rhizaria</taxon>
        <taxon>Endomyxa</taxon>
        <taxon>Phytomyxea</taxon>
        <taxon>Plasmodiophorida</taxon>
        <taxon>Plasmodiophoridae</taxon>
        <taxon>Spongospora</taxon>
    </lineage>
</organism>
<feature type="non-terminal residue" evidence="1">
    <location>
        <position position="108"/>
    </location>
</feature>
<name>A0A0H5R3K2_9EUKA</name>